<sequence>MEHSVYLFSLILLLKVPQQLECSVLETRILSTLSTTSNVSNVNTNINNSQLVKSYNEKIYDTSKHESSLMNSKAKTTSESLISESLKMNSKSSIDEELEDTTESPKNGIDEEDSQQIIRILKKSIQNSVPEHWNRVRRDDEEGTKDTEPSNSDEPPEPSGSSQGIIMEDSSQNNDGETIEEETEDASNTQSNEESSQLDPVEISSMDMEVREERSAKLSKETLEKSEDRNRLYSNWYHEPSFDKRYWSSYERQSHHKFIKIPIFPGK</sequence>
<feature type="region of interest" description="Disordered" evidence="1">
    <location>
        <begin position="131"/>
        <end position="229"/>
    </location>
</feature>
<feature type="compositionally biased region" description="Basic and acidic residues" evidence="1">
    <location>
        <begin position="208"/>
        <end position="229"/>
    </location>
</feature>
<organism evidence="3 4">
    <name type="scientific">Habropoda laboriosa</name>
    <dbReference type="NCBI Taxonomy" id="597456"/>
    <lineage>
        <taxon>Eukaryota</taxon>
        <taxon>Metazoa</taxon>
        <taxon>Ecdysozoa</taxon>
        <taxon>Arthropoda</taxon>
        <taxon>Hexapoda</taxon>
        <taxon>Insecta</taxon>
        <taxon>Pterygota</taxon>
        <taxon>Neoptera</taxon>
        <taxon>Endopterygota</taxon>
        <taxon>Hymenoptera</taxon>
        <taxon>Apocrita</taxon>
        <taxon>Aculeata</taxon>
        <taxon>Apoidea</taxon>
        <taxon>Anthophila</taxon>
        <taxon>Apidae</taxon>
        <taxon>Habropoda</taxon>
    </lineage>
</organism>
<evidence type="ECO:0000256" key="1">
    <source>
        <dbReference type="SAM" id="MobiDB-lite"/>
    </source>
</evidence>
<accession>A0A0L7QX20</accession>
<dbReference type="Proteomes" id="UP000053825">
    <property type="component" value="Unassembled WGS sequence"/>
</dbReference>
<evidence type="ECO:0000313" key="3">
    <source>
        <dbReference type="EMBL" id="KOC63140.1"/>
    </source>
</evidence>
<evidence type="ECO:0000313" key="4">
    <source>
        <dbReference type="Proteomes" id="UP000053825"/>
    </source>
</evidence>
<gene>
    <name evidence="3" type="ORF">WH47_02649</name>
</gene>
<feature type="signal peptide" evidence="2">
    <location>
        <begin position="1"/>
        <end position="22"/>
    </location>
</feature>
<protein>
    <submittedName>
        <fullName evidence="3">Uncharacterized protein</fullName>
    </submittedName>
</protein>
<feature type="compositionally biased region" description="Polar residues" evidence="1">
    <location>
        <begin position="186"/>
        <end position="198"/>
    </location>
</feature>
<reference evidence="3 4" key="1">
    <citation type="submission" date="2015-07" db="EMBL/GenBank/DDBJ databases">
        <title>The genome of Habropoda laboriosa.</title>
        <authorList>
            <person name="Pan H."/>
            <person name="Kapheim K."/>
        </authorList>
    </citation>
    <scope>NUCLEOTIDE SEQUENCE [LARGE SCALE GENOMIC DNA]</scope>
    <source>
        <strain evidence="3">0110345459</strain>
    </source>
</reference>
<name>A0A0L7QX20_9HYME</name>
<evidence type="ECO:0000256" key="2">
    <source>
        <dbReference type="SAM" id="SignalP"/>
    </source>
</evidence>
<proteinExistence type="predicted"/>
<dbReference type="EMBL" id="KQ414705">
    <property type="protein sequence ID" value="KOC63140.1"/>
    <property type="molecule type" value="Genomic_DNA"/>
</dbReference>
<feature type="region of interest" description="Disordered" evidence="1">
    <location>
        <begin position="85"/>
        <end position="114"/>
    </location>
</feature>
<feature type="compositionally biased region" description="Basic and acidic residues" evidence="1">
    <location>
        <begin position="132"/>
        <end position="148"/>
    </location>
</feature>
<dbReference type="AlphaFoldDB" id="A0A0L7QX20"/>
<keyword evidence="2" id="KW-0732">Signal</keyword>
<keyword evidence="4" id="KW-1185">Reference proteome</keyword>
<feature type="chain" id="PRO_5005574938" evidence="2">
    <location>
        <begin position="23"/>
        <end position="267"/>
    </location>
</feature>